<organism evidence="7 8">
    <name type="scientific">Giardia duodenalis assemblage B</name>
    <dbReference type="NCBI Taxonomy" id="1394984"/>
    <lineage>
        <taxon>Eukaryota</taxon>
        <taxon>Metamonada</taxon>
        <taxon>Diplomonadida</taxon>
        <taxon>Hexamitidae</taxon>
        <taxon>Giardiinae</taxon>
        <taxon>Giardia</taxon>
    </lineage>
</organism>
<comment type="caution">
    <text evidence="7">The sequence shown here is derived from an EMBL/GenBank/DDBJ whole genome shotgun (WGS) entry which is preliminary data.</text>
</comment>
<proteinExistence type="inferred from homology"/>
<dbReference type="EMBL" id="JXTI01000055">
    <property type="protein sequence ID" value="KWX13807.1"/>
    <property type="molecule type" value="Genomic_DNA"/>
</dbReference>
<evidence type="ECO:0000313" key="7">
    <source>
        <dbReference type="EMBL" id="KWX13807.1"/>
    </source>
</evidence>
<dbReference type="SUPFAM" id="SSF64356">
    <property type="entry name" value="SNARE-like"/>
    <property type="match status" value="1"/>
</dbReference>
<dbReference type="GO" id="GO:0006886">
    <property type="term" value="P:intracellular protein transport"/>
    <property type="evidence" value="ECO:0007669"/>
    <property type="project" value="UniProtKB-UniRule"/>
</dbReference>
<dbReference type="GO" id="GO:0030131">
    <property type="term" value="C:clathrin adaptor complex"/>
    <property type="evidence" value="ECO:0007669"/>
    <property type="project" value="UniProtKB-UniRule"/>
</dbReference>
<dbReference type="AlphaFoldDB" id="A0A132NUS0"/>
<feature type="domain" description="MHD" evidence="6">
    <location>
        <begin position="178"/>
        <end position="448"/>
    </location>
</feature>
<dbReference type="InterPro" id="IPR050431">
    <property type="entry name" value="Adaptor_comp_med_subunit"/>
</dbReference>
<dbReference type="OrthoDB" id="10250078at2759"/>
<keyword evidence="2 5" id="KW-0813">Transport</keyword>
<dbReference type="InterPro" id="IPR001392">
    <property type="entry name" value="Clathrin_mu"/>
</dbReference>
<protein>
    <submittedName>
        <fullName evidence="7">Adaptor protein complex/ medium subunit family protein</fullName>
    </submittedName>
</protein>
<comment type="similarity">
    <text evidence="5">Belongs to the adaptor complexes medium subunit family.</text>
</comment>
<evidence type="ECO:0000256" key="1">
    <source>
        <dbReference type="ARBA" id="ARBA00004308"/>
    </source>
</evidence>
<dbReference type="Gene3D" id="2.60.40.1170">
    <property type="entry name" value="Mu homology domain, subdomain B"/>
    <property type="match status" value="2"/>
</dbReference>
<evidence type="ECO:0000256" key="4">
    <source>
        <dbReference type="ARBA" id="ARBA00023136"/>
    </source>
</evidence>
<dbReference type="PROSITE" id="PS51072">
    <property type="entry name" value="MHD"/>
    <property type="match status" value="1"/>
</dbReference>
<accession>A0A132NUS0</accession>
<evidence type="ECO:0000313" key="8">
    <source>
        <dbReference type="Proteomes" id="UP000070089"/>
    </source>
</evidence>
<dbReference type="GO" id="GO:0012505">
    <property type="term" value="C:endomembrane system"/>
    <property type="evidence" value="ECO:0007669"/>
    <property type="project" value="UniProtKB-SubCell"/>
</dbReference>
<evidence type="ECO:0000256" key="5">
    <source>
        <dbReference type="PIRNR" id="PIRNR005992"/>
    </source>
</evidence>
<evidence type="ECO:0000256" key="2">
    <source>
        <dbReference type="ARBA" id="ARBA00022448"/>
    </source>
</evidence>
<dbReference type="SUPFAM" id="SSF49447">
    <property type="entry name" value="Second domain of Mu2 adaptin subunit (ap50) of ap2 adaptor"/>
    <property type="match status" value="1"/>
</dbReference>
<dbReference type="PANTHER" id="PTHR10529">
    <property type="entry name" value="AP COMPLEX SUBUNIT MU"/>
    <property type="match status" value="1"/>
</dbReference>
<dbReference type="VEuPathDB" id="GiardiaDB:QR46_2205"/>
<gene>
    <name evidence="7" type="ORF">QR46_2205</name>
</gene>
<dbReference type="PIRSF" id="PIRSF005992">
    <property type="entry name" value="Clathrin_mu"/>
    <property type="match status" value="1"/>
</dbReference>
<keyword evidence="4" id="KW-0472">Membrane</keyword>
<keyword evidence="3 5" id="KW-0653">Protein transport</keyword>
<dbReference type="InterPro" id="IPR011012">
    <property type="entry name" value="Longin-like_dom_sf"/>
</dbReference>
<evidence type="ECO:0000259" key="6">
    <source>
        <dbReference type="PROSITE" id="PS51072"/>
    </source>
</evidence>
<comment type="subcellular location">
    <subcellularLocation>
        <location evidence="1">Endomembrane system</location>
    </subcellularLocation>
</comment>
<dbReference type="InterPro" id="IPR028565">
    <property type="entry name" value="MHD"/>
</dbReference>
<dbReference type="Gene3D" id="3.30.450.60">
    <property type="match status" value="1"/>
</dbReference>
<sequence>MISSLLIVHGLTGGMVAYRDFIPEASKKVQSIFSNHILIDPGAEHPPIFSMDGFTICYIKHADCYLVAASSSDADINAATIFSTLYSLATVLDTFLDGFTNARKLELNIVAVMRVLAECSSNGQVFNFDMSFLQNLARPMQIYDTSRSTGSVVTRKTTFHPSPIWSHERPAPLASYDENEIEFNISERADVVVDLTSNKVESCVVLGSVGAVVHLINSPEITVTLPDNISISQAPLCKQGKSGGVQPQASIELCDVQLHRSVDIAKFHINKKLVFTPVEEQFRLFSYRLNKVDSAPILCIITNRSSPQRPLEREYHLKLETLYPSRIISKRIVISVPVMVNIDSPKLQTRRGIMKYCPHEQVVKWVLESIPGKQIFKALLSFGVPSRLRDQLGHEVTSIRPVVIEYEVPYYQISGLDIDKCTVDADYTPDISITRSLTGMVVIRHTIV</sequence>
<evidence type="ECO:0000256" key="3">
    <source>
        <dbReference type="ARBA" id="ARBA00022927"/>
    </source>
</evidence>
<dbReference type="GO" id="GO:0016192">
    <property type="term" value="P:vesicle-mediated transport"/>
    <property type="evidence" value="ECO:0007669"/>
    <property type="project" value="InterPro"/>
</dbReference>
<name>A0A132NUS0_GIAIN</name>
<dbReference type="InterPro" id="IPR036168">
    <property type="entry name" value="AP2_Mu_C_sf"/>
</dbReference>
<dbReference type="Proteomes" id="UP000070089">
    <property type="component" value="Unassembled WGS sequence"/>
</dbReference>
<reference evidence="7 8" key="1">
    <citation type="journal article" date="2015" name="Mol. Biochem. Parasitol.">
        <title>Identification of polymorphic genes for use in assemblage B genotyping assays through comparative genomics of multiple assemblage B Giardia duodenalis isolates.</title>
        <authorList>
            <person name="Wielinga C."/>
            <person name="Thompson R.C."/>
            <person name="Monis P."/>
            <person name="Ryan U."/>
        </authorList>
    </citation>
    <scope>NUCLEOTIDE SEQUENCE [LARGE SCALE GENOMIC DNA]</scope>
    <source>
        <strain evidence="7 8">BAH15c1</strain>
    </source>
</reference>
<dbReference type="Pfam" id="PF00928">
    <property type="entry name" value="Adap_comp_sub"/>
    <property type="match status" value="1"/>
</dbReference>